<keyword evidence="2" id="KW-0812">Transmembrane</keyword>
<dbReference type="InterPro" id="IPR000620">
    <property type="entry name" value="EamA_dom"/>
</dbReference>
<evidence type="ECO:0000313" key="5">
    <source>
        <dbReference type="Proteomes" id="UP000218387"/>
    </source>
</evidence>
<dbReference type="Proteomes" id="UP000218387">
    <property type="component" value="Chromosome"/>
</dbReference>
<name>A0A2A5T8H9_EUBML</name>
<evidence type="ECO:0000256" key="2">
    <source>
        <dbReference type="SAM" id="Phobius"/>
    </source>
</evidence>
<dbReference type="GO" id="GO:0016020">
    <property type="term" value="C:membrane"/>
    <property type="evidence" value="ECO:0007669"/>
    <property type="project" value="InterPro"/>
</dbReference>
<dbReference type="Pfam" id="PF00892">
    <property type="entry name" value="EamA"/>
    <property type="match status" value="1"/>
</dbReference>
<evidence type="ECO:0000313" key="4">
    <source>
        <dbReference type="EMBL" id="QCT71590.1"/>
    </source>
</evidence>
<accession>A0A2A5T8H9</accession>
<keyword evidence="5" id="KW-1185">Reference proteome</keyword>
<feature type="transmembrane region" description="Helical" evidence="2">
    <location>
        <begin position="96"/>
        <end position="114"/>
    </location>
</feature>
<dbReference type="AlphaFoldDB" id="A0A2A5T8H9"/>
<evidence type="ECO:0000256" key="1">
    <source>
        <dbReference type="ARBA" id="ARBA00007362"/>
    </source>
</evidence>
<evidence type="ECO:0000259" key="3">
    <source>
        <dbReference type="Pfam" id="PF00892"/>
    </source>
</evidence>
<dbReference type="SUPFAM" id="SSF103481">
    <property type="entry name" value="Multidrug resistance efflux transporter EmrE"/>
    <property type="match status" value="1"/>
</dbReference>
<protein>
    <recommendedName>
        <fullName evidence="3">EamA domain-containing protein</fullName>
    </recommendedName>
</protein>
<feature type="transmembrane region" description="Helical" evidence="2">
    <location>
        <begin position="40"/>
        <end position="61"/>
    </location>
</feature>
<keyword evidence="2" id="KW-0472">Membrane</keyword>
<organism evidence="4 5">
    <name type="scientific">Eubacterium maltosivorans</name>
    <dbReference type="NCBI Taxonomy" id="2041044"/>
    <lineage>
        <taxon>Bacteria</taxon>
        <taxon>Bacillati</taxon>
        <taxon>Bacillota</taxon>
        <taxon>Clostridia</taxon>
        <taxon>Eubacteriales</taxon>
        <taxon>Eubacteriaceae</taxon>
        <taxon>Eubacterium</taxon>
    </lineage>
</organism>
<feature type="domain" description="EamA" evidence="3">
    <location>
        <begin position="3"/>
        <end position="113"/>
    </location>
</feature>
<feature type="transmembrane region" description="Helical" evidence="2">
    <location>
        <begin position="73"/>
        <end position="90"/>
    </location>
</feature>
<comment type="similarity">
    <text evidence="1">Belongs to the EamA transporter family.</text>
</comment>
<keyword evidence="2" id="KW-1133">Transmembrane helix</keyword>
<dbReference type="Gene3D" id="1.10.3730.20">
    <property type="match status" value="1"/>
</dbReference>
<dbReference type="EMBL" id="CP029487">
    <property type="protein sequence ID" value="QCT71590.1"/>
    <property type="molecule type" value="Genomic_DNA"/>
</dbReference>
<dbReference type="InterPro" id="IPR037185">
    <property type="entry name" value="EmrE-like"/>
</dbReference>
<dbReference type="KEGG" id="emt:CPZ25_009720"/>
<proteinExistence type="inferred from homology"/>
<gene>
    <name evidence="4" type="ORF">CPZ25_009720</name>
</gene>
<reference evidence="4 5" key="1">
    <citation type="submission" date="2018-05" db="EMBL/GenBank/DDBJ databases">
        <title>Genome comparison of Eubacterium sp.</title>
        <authorList>
            <person name="Feng Y."/>
            <person name="Sanchez-Andrea I."/>
            <person name="Stams A.J.M."/>
            <person name="De Vos W.M."/>
        </authorList>
    </citation>
    <scope>NUCLEOTIDE SEQUENCE [LARGE SCALE GENOMIC DNA]</scope>
    <source>
        <strain evidence="4 5">YI</strain>
    </source>
</reference>
<sequence length="117" mass="12966">MFIVVFIVYLFCSVGGLTLVKIGAENNALVVNSSFFNLSLSYTTLIGLCLYIISFLLWISIVQKFDLSYIQPIALGLSNILIIMASIFILKEHIGSFQWIGIILILAGVVFMNIKPS</sequence>
<dbReference type="RefSeq" id="WP_096920331.1">
    <property type="nucleotide sequence ID" value="NZ_CP029487.1"/>
</dbReference>